<evidence type="ECO:0000256" key="2">
    <source>
        <dbReference type="ARBA" id="ARBA00023002"/>
    </source>
</evidence>
<dbReference type="GO" id="GO:0055130">
    <property type="term" value="P:D-alanine catabolic process"/>
    <property type="evidence" value="ECO:0007669"/>
    <property type="project" value="TreeGrafter"/>
</dbReference>
<dbReference type="GO" id="GO:0008718">
    <property type="term" value="F:D-amino-acid dehydrogenase activity"/>
    <property type="evidence" value="ECO:0007669"/>
    <property type="project" value="TreeGrafter"/>
</dbReference>
<dbReference type="Gene3D" id="3.30.9.10">
    <property type="entry name" value="D-Amino Acid Oxidase, subunit A, domain 2"/>
    <property type="match status" value="1"/>
</dbReference>
<gene>
    <name evidence="4" type="ORF">TVD_01575</name>
</gene>
<evidence type="ECO:0000256" key="1">
    <source>
        <dbReference type="ARBA" id="ARBA00009410"/>
    </source>
</evidence>
<dbReference type="PATRIC" id="fig|106634.4.peg.321"/>
<accession>A0A0G3FYZ8</accession>
<dbReference type="STRING" id="106634.TVD_01575"/>
<organism evidence="4 5">
    <name type="scientific">Thioalkalivibrio versutus</name>
    <dbReference type="NCBI Taxonomy" id="106634"/>
    <lineage>
        <taxon>Bacteria</taxon>
        <taxon>Pseudomonadati</taxon>
        <taxon>Pseudomonadota</taxon>
        <taxon>Gammaproteobacteria</taxon>
        <taxon>Chromatiales</taxon>
        <taxon>Ectothiorhodospiraceae</taxon>
        <taxon>Thioalkalivibrio</taxon>
    </lineage>
</organism>
<dbReference type="OrthoDB" id="9805337at2"/>
<reference evidence="4 5" key="1">
    <citation type="submission" date="2015-04" db="EMBL/GenBank/DDBJ databases">
        <title>Complete Sequence for the Genome of the Thioalkalivibrio versutus D301.</title>
        <authorList>
            <person name="Mu T."/>
            <person name="Zhou J."/>
            <person name="Xu X."/>
        </authorList>
    </citation>
    <scope>NUCLEOTIDE SEQUENCE [LARGE SCALE GENOMIC DNA]</scope>
    <source>
        <strain evidence="4 5">D301</strain>
    </source>
</reference>
<dbReference type="Proteomes" id="UP000064201">
    <property type="component" value="Chromosome"/>
</dbReference>
<dbReference type="InterPro" id="IPR006076">
    <property type="entry name" value="FAD-dep_OxRdtase"/>
</dbReference>
<name>A0A0G3FYZ8_9GAMM</name>
<dbReference type="SUPFAM" id="SSF54373">
    <property type="entry name" value="FAD-linked reductases, C-terminal domain"/>
    <property type="match status" value="1"/>
</dbReference>
<sequence length="418" mass="44721">MRVVVIGAGVIGVTTAWYLQEAGAEVVLLDAAAAPASGSSFANGGMLHASHAEPWNAPGVGLDLLRYLGRRDSPLLVRPYAIPGLIGWGLRFLGNSRRGRFEEHTRLNARLAAFSLKEIDRLQRELAPEGLDFDFRRSGILKLFQDPASQARNRTASEDMADAGVRFEDWTVERIIAEEPALAPVRDQLCGGLYFPDDAIGDAARFTAGLLAIARRRGLTYCPGVAVRRLRTFRGRLDALETSEGPIAADACVVANGYHAPDLLRPLGIRLPVAPVKGYSLTLPMNAGTRIHLPLIDDANKVVMTPLGDRLRLAGTAEFAGRDGSLNPQRAASVLDHCRRTLASLPEQMDAETMAPWTGLRPMSARGTPILGATAVPGLYLNTGSGHLGWTFACGAAALVRDSVLGDPPALPMDGLTL</sequence>
<dbReference type="GO" id="GO:0005737">
    <property type="term" value="C:cytoplasm"/>
    <property type="evidence" value="ECO:0007669"/>
    <property type="project" value="TreeGrafter"/>
</dbReference>
<feature type="domain" description="FAD dependent oxidoreductase" evidence="3">
    <location>
        <begin position="2"/>
        <end position="401"/>
    </location>
</feature>
<dbReference type="InterPro" id="IPR036188">
    <property type="entry name" value="FAD/NAD-bd_sf"/>
</dbReference>
<dbReference type="AlphaFoldDB" id="A0A0G3FYZ8"/>
<evidence type="ECO:0000313" key="5">
    <source>
        <dbReference type="Proteomes" id="UP000064201"/>
    </source>
</evidence>
<dbReference type="Gene3D" id="3.50.50.60">
    <property type="entry name" value="FAD/NAD(P)-binding domain"/>
    <property type="match status" value="2"/>
</dbReference>
<dbReference type="KEGG" id="tvr:TVD_01575"/>
<protein>
    <submittedName>
        <fullName evidence="4">Amino acid dehydrogenase</fullName>
    </submittedName>
</protein>
<proteinExistence type="inferred from homology"/>
<dbReference type="EMBL" id="CP011367">
    <property type="protein sequence ID" value="AKJ94138.1"/>
    <property type="molecule type" value="Genomic_DNA"/>
</dbReference>
<keyword evidence="5" id="KW-1185">Reference proteome</keyword>
<comment type="similarity">
    <text evidence="1">Belongs to the DadA oxidoreductase family.</text>
</comment>
<dbReference type="RefSeq" id="WP_047250633.1">
    <property type="nucleotide sequence ID" value="NZ_CP011367.1"/>
</dbReference>
<dbReference type="GO" id="GO:0005886">
    <property type="term" value="C:plasma membrane"/>
    <property type="evidence" value="ECO:0007669"/>
    <property type="project" value="TreeGrafter"/>
</dbReference>
<evidence type="ECO:0000259" key="3">
    <source>
        <dbReference type="Pfam" id="PF01266"/>
    </source>
</evidence>
<dbReference type="PANTHER" id="PTHR13847">
    <property type="entry name" value="SARCOSINE DEHYDROGENASE-RELATED"/>
    <property type="match status" value="1"/>
</dbReference>
<dbReference type="PANTHER" id="PTHR13847:SF280">
    <property type="entry name" value="D-AMINO ACID DEHYDROGENASE"/>
    <property type="match status" value="1"/>
</dbReference>
<dbReference type="SUPFAM" id="SSF51905">
    <property type="entry name" value="FAD/NAD(P)-binding domain"/>
    <property type="match status" value="1"/>
</dbReference>
<evidence type="ECO:0000313" key="4">
    <source>
        <dbReference type="EMBL" id="AKJ94138.1"/>
    </source>
</evidence>
<keyword evidence="2" id="KW-0560">Oxidoreductase</keyword>
<dbReference type="Pfam" id="PF01266">
    <property type="entry name" value="DAO"/>
    <property type="match status" value="1"/>
</dbReference>